<proteinExistence type="predicted"/>
<keyword evidence="1" id="KW-0472">Membrane</keyword>
<keyword evidence="1" id="KW-0812">Transmembrane</keyword>
<keyword evidence="1" id="KW-1133">Transmembrane helix</keyword>
<dbReference type="EMBL" id="HE575320">
    <property type="protein sequence ID" value="CCC91546.1"/>
    <property type="molecule type" value="Genomic_DNA"/>
</dbReference>
<dbReference type="AlphaFoldDB" id="G0UQ85"/>
<organism evidence="2">
    <name type="scientific">Trypanosoma congolense (strain IL3000)</name>
    <dbReference type="NCBI Taxonomy" id="1068625"/>
    <lineage>
        <taxon>Eukaryota</taxon>
        <taxon>Discoba</taxon>
        <taxon>Euglenozoa</taxon>
        <taxon>Kinetoplastea</taxon>
        <taxon>Metakinetoplastina</taxon>
        <taxon>Trypanosomatida</taxon>
        <taxon>Trypanosomatidae</taxon>
        <taxon>Trypanosoma</taxon>
        <taxon>Nannomonas</taxon>
    </lineage>
</organism>
<gene>
    <name evidence="2" type="ORF">TCIL3000_7_3600</name>
</gene>
<accession>G0UQ85</accession>
<evidence type="ECO:0000256" key="1">
    <source>
        <dbReference type="SAM" id="Phobius"/>
    </source>
</evidence>
<name>G0UQ85_TRYCI</name>
<sequence>MDRYHAKDAEENAQWRYSLLFHHIIWIHVLSRANHRHVWLLCGWNCTLVVLFPFTKRTIPSPLHFLPPPSCMIHTKVPITIFPLIPHFSSLFLSSSISTFFLHFLFKEFFPSFVFF</sequence>
<feature type="transmembrane region" description="Helical" evidence="1">
    <location>
        <begin position="38"/>
        <end position="55"/>
    </location>
</feature>
<feature type="transmembrane region" description="Helical" evidence="1">
    <location>
        <begin position="84"/>
        <end position="106"/>
    </location>
</feature>
<reference evidence="2" key="1">
    <citation type="journal article" date="2012" name="Proc. Natl. Acad. Sci. U.S.A.">
        <title>Antigenic diversity is generated by distinct evolutionary mechanisms in African trypanosome species.</title>
        <authorList>
            <person name="Jackson A.P."/>
            <person name="Berry A."/>
            <person name="Aslett M."/>
            <person name="Allison H.C."/>
            <person name="Burton P."/>
            <person name="Vavrova-Anderson J."/>
            <person name="Brown R."/>
            <person name="Browne H."/>
            <person name="Corton N."/>
            <person name="Hauser H."/>
            <person name="Gamble J."/>
            <person name="Gilderthorp R."/>
            <person name="Marcello L."/>
            <person name="McQuillan J."/>
            <person name="Otto T.D."/>
            <person name="Quail M.A."/>
            <person name="Sanders M.J."/>
            <person name="van Tonder A."/>
            <person name="Ginger M.L."/>
            <person name="Field M.C."/>
            <person name="Barry J.D."/>
            <person name="Hertz-Fowler C."/>
            <person name="Berriman M."/>
        </authorList>
    </citation>
    <scope>NUCLEOTIDE SEQUENCE</scope>
    <source>
        <strain evidence="2">IL3000</strain>
    </source>
</reference>
<evidence type="ECO:0000313" key="2">
    <source>
        <dbReference type="EMBL" id="CCC91546.1"/>
    </source>
</evidence>
<protein>
    <submittedName>
        <fullName evidence="2">Uncharacterized protein</fullName>
    </submittedName>
</protein>